<reference evidence="8 9" key="1">
    <citation type="submission" date="2020-12" db="EMBL/GenBank/DDBJ databases">
        <title>Sulforoseuscoccus oceanibium gen. nov., sp. nov., a representative of the phylum Verrucomicrobia with special cytoplasmic membrane, and proposal of Sulforoseuscoccusaceae fam. nov.</title>
        <authorList>
            <person name="Xi F."/>
        </authorList>
    </citation>
    <scope>NUCLEOTIDE SEQUENCE [LARGE SCALE GENOMIC DNA]</scope>
    <source>
        <strain evidence="8 9">T37</strain>
    </source>
</reference>
<evidence type="ECO:0000313" key="8">
    <source>
        <dbReference type="EMBL" id="QQL46304.1"/>
    </source>
</evidence>
<dbReference type="KEGG" id="soa:G3M56_006950"/>
<evidence type="ECO:0000256" key="7">
    <source>
        <dbReference type="RuleBase" id="RU003879"/>
    </source>
</evidence>
<gene>
    <name evidence="8" type="ORF">G3M56_006950</name>
</gene>
<dbReference type="EMBL" id="CP066776">
    <property type="protein sequence ID" value="QQL46304.1"/>
    <property type="molecule type" value="Genomic_DNA"/>
</dbReference>
<keyword evidence="6" id="KW-0472">Membrane</keyword>
<evidence type="ECO:0000256" key="6">
    <source>
        <dbReference type="ARBA" id="ARBA00023136"/>
    </source>
</evidence>
<evidence type="ECO:0000256" key="3">
    <source>
        <dbReference type="ARBA" id="ARBA00022475"/>
    </source>
</evidence>
<dbReference type="Pfam" id="PF02472">
    <property type="entry name" value="ExbD"/>
    <property type="match status" value="1"/>
</dbReference>
<dbReference type="RefSeq" id="WP_164361474.1">
    <property type="nucleotide sequence ID" value="NZ_CP066776.1"/>
</dbReference>
<dbReference type="GO" id="GO:0022857">
    <property type="term" value="F:transmembrane transporter activity"/>
    <property type="evidence" value="ECO:0007669"/>
    <property type="project" value="InterPro"/>
</dbReference>
<organism evidence="8 9">
    <name type="scientific">Sulfuriroseicoccus oceanibius</name>
    <dbReference type="NCBI Taxonomy" id="2707525"/>
    <lineage>
        <taxon>Bacteria</taxon>
        <taxon>Pseudomonadati</taxon>
        <taxon>Verrucomicrobiota</taxon>
        <taxon>Verrucomicrobiia</taxon>
        <taxon>Verrucomicrobiales</taxon>
        <taxon>Verrucomicrobiaceae</taxon>
        <taxon>Sulfuriroseicoccus</taxon>
    </lineage>
</organism>
<keyword evidence="7" id="KW-0653">Protein transport</keyword>
<evidence type="ECO:0000256" key="4">
    <source>
        <dbReference type="ARBA" id="ARBA00022692"/>
    </source>
</evidence>
<evidence type="ECO:0000256" key="2">
    <source>
        <dbReference type="ARBA" id="ARBA00005811"/>
    </source>
</evidence>
<dbReference type="InterPro" id="IPR003400">
    <property type="entry name" value="ExbD"/>
</dbReference>
<keyword evidence="9" id="KW-1185">Reference proteome</keyword>
<keyword evidence="3" id="KW-1003">Cell membrane</keyword>
<comment type="similarity">
    <text evidence="2 7">Belongs to the ExbD/TolR family.</text>
</comment>
<name>A0A6B3L6G4_9BACT</name>
<proteinExistence type="inferred from homology"/>
<keyword evidence="7" id="KW-0813">Transport</keyword>
<sequence length="141" mass="15208">MKLHSTLRFNPGLLLVAPVMDVMCSLMLFFLLGSDLVVPSGASIELPRSQFVLRDFNVGHTLVVPAGDQPTILLDRRPVAYAELGAMLDALAAEDRKENGKVGALIIRADRYVPHGRVMDIQNQVLARGFAVAIAATPADS</sequence>
<keyword evidence="4 7" id="KW-0812">Transmembrane</keyword>
<evidence type="ECO:0000256" key="1">
    <source>
        <dbReference type="ARBA" id="ARBA00004162"/>
    </source>
</evidence>
<dbReference type="GO" id="GO:0015031">
    <property type="term" value="P:protein transport"/>
    <property type="evidence" value="ECO:0007669"/>
    <property type="project" value="UniProtKB-KW"/>
</dbReference>
<keyword evidence="5" id="KW-1133">Transmembrane helix</keyword>
<dbReference type="GO" id="GO:0005886">
    <property type="term" value="C:plasma membrane"/>
    <property type="evidence" value="ECO:0007669"/>
    <property type="project" value="UniProtKB-SubCell"/>
</dbReference>
<comment type="subcellular location">
    <subcellularLocation>
        <location evidence="1">Cell membrane</location>
        <topology evidence="1">Single-pass membrane protein</topology>
    </subcellularLocation>
    <subcellularLocation>
        <location evidence="7">Cell membrane</location>
        <topology evidence="7">Single-pass type II membrane protein</topology>
    </subcellularLocation>
</comment>
<protein>
    <submittedName>
        <fullName evidence="8">Biopolymer transporter ExbD</fullName>
    </submittedName>
</protein>
<dbReference type="Gene3D" id="3.30.420.270">
    <property type="match status" value="1"/>
</dbReference>
<evidence type="ECO:0000256" key="5">
    <source>
        <dbReference type="ARBA" id="ARBA00022989"/>
    </source>
</evidence>
<evidence type="ECO:0000313" key="9">
    <source>
        <dbReference type="Proteomes" id="UP000475117"/>
    </source>
</evidence>
<accession>A0A6B3L6G4</accession>
<dbReference type="AlphaFoldDB" id="A0A6B3L6G4"/>
<dbReference type="Proteomes" id="UP000475117">
    <property type="component" value="Chromosome"/>
</dbReference>